<sequence>MLDLSPPERTLKVCRAAARLCGRLGWAPVLEVPLPTGRRLDILALLPDGDFAAIEVKSCARDFQTDAKWTEYRDWCDRLYFAVDLDFPQSLLPEDVGLIVADDGEAAILRPPAEHRLAAARRKSLLLRYARLSAGRLQGLLDPTGAAELRASLRVE</sequence>
<evidence type="ECO:0008006" key="3">
    <source>
        <dbReference type="Google" id="ProtNLM"/>
    </source>
</evidence>
<keyword evidence="2" id="KW-1185">Reference proteome</keyword>
<dbReference type="AlphaFoldDB" id="A0A1V2H606"/>
<gene>
    <name evidence="1" type="ORF">BKE38_08555</name>
</gene>
<dbReference type="InterPro" id="IPR009394">
    <property type="entry name" value="MmcB-like"/>
</dbReference>
<accession>A0A1V2H606</accession>
<dbReference type="Pfam" id="PF06319">
    <property type="entry name" value="MmcB-like"/>
    <property type="match status" value="1"/>
</dbReference>
<evidence type="ECO:0000313" key="1">
    <source>
        <dbReference type="EMBL" id="ONG55708.1"/>
    </source>
</evidence>
<reference evidence="1 2" key="1">
    <citation type="submission" date="2016-10" db="EMBL/GenBank/DDBJ databases">
        <title>Draft Genome sequence of Roseomonas sp. strain M3.</title>
        <authorList>
            <person name="Subhash Y."/>
            <person name="Lee S."/>
        </authorList>
    </citation>
    <scope>NUCLEOTIDE SEQUENCE [LARGE SCALE GENOMIC DNA]</scope>
    <source>
        <strain evidence="1 2">M3</strain>
    </source>
</reference>
<dbReference type="PIRSF" id="PIRSF031796">
    <property type="entry name" value="UPC031796"/>
    <property type="match status" value="1"/>
</dbReference>
<dbReference type="OrthoDB" id="5194526at2"/>
<dbReference type="Proteomes" id="UP000188879">
    <property type="component" value="Unassembled WGS sequence"/>
</dbReference>
<dbReference type="RefSeq" id="WP_076956932.1">
    <property type="nucleotide sequence ID" value="NZ_MLCO01000069.1"/>
</dbReference>
<name>A0A1V2H606_9PROT</name>
<comment type="caution">
    <text evidence="1">The sequence shown here is derived from an EMBL/GenBank/DDBJ whole genome shotgun (WGS) entry which is preliminary data.</text>
</comment>
<protein>
    <recommendedName>
        <fullName evidence="3">DNA repair protein MmcB-related protein</fullName>
    </recommendedName>
</protein>
<dbReference type="EMBL" id="MLCO01000069">
    <property type="protein sequence ID" value="ONG55708.1"/>
    <property type="molecule type" value="Genomic_DNA"/>
</dbReference>
<organism evidence="1 2">
    <name type="scientific">Teichococcus deserti</name>
    <dbReference type="NCBI Taxonomy" id="1817963"/>
    <lineage>
        <taxon>Bacteria</taxon>
        <taxon>Pseudomonadati</taxon>
        <taxon>Pseudomonadota</taxon>
        <taxon>Alphaproteobacteria</taxon>
        <taxon>Acetobacterales</taxon>
        <taxon>Roseomonadaceae</taxon>
        <taxon>Roseomonas</taxon>
    </lineage>
</organism>
<evidence type="ECO:0000313" key="2">
    <source>
        <dbReference type="Proteomes" id="UP000188879"/>
    </source>
</evidence>
<proteinExistence type="predicted"/>